<proteinExistence type="predicted"/>
<protein>
    <submittedName>
        <fullName evidence="1">Uncharacterized protein</fullName>
    </submittedName>
</protein>
<evidence type="ECO:0000313" key="1">
    <source>
        <dbReference type="EMBL" id="CUO04485.1"/>
    </source>
</evidence>
<sequence>MTVALKGKKTYTEEAKYVINGEGVIVSLKKKLLDCELPYITTYQTFNQGSIDLSYHFFHAYLQPELSEYDTWFNVKDNQLVLGVSVKDSNKVEYYYAQFIAYLIENHGLRIDKQLEADKWLMPHIRPGCTLITVYGGGW</sequence>
<gene>
    <name evidence="1" type="ORF">ERS852407_01729</name>
</gene>
<dbReference type="RefSeq" id="WP_347516094.1">
    <property type="nucleotide sequence ID" value="NZ_CABIXC010000003.1"/>
</dbReference>
<reference evidence="1 2" key="1">
    <citation type="submission" date="2015-09" db="EMBL/GenBank/DDBJ databases">
        <authorList>
            <consortium name="Pathogen Informatics"/>
        </authorList>
    </citation>
    <scope>NUCLEOTIDE SEQUENCE [LARGE SCALE GENOMIC DNA]</scope>
    <source>
        <strain evidence="1 2">2789STDY5608850</strain>
    </source>
</reference>
<dbReference type="EMBL" id="CYZE01000003">
    <property type="protein sequence ID" value="CUO04485.1"/>
    <property type="molecule type" value="Genomic_DNA"/>
</dbReference>
<name>A0A174BXW4_9FIRM</name>
<dbReference type="Proteomes" id="UP000095651">
    <property type="component" value="Unassembled WGS sequence"/>
</dbReference>
<organism evidence="1 2">
    <name type="scientific">Hungatella hathewayi</name>
    <dbReference type="NCBI Taxonomy" id="154046"/>
    <lineage>
        <taxon>Bacteria</taxon>
        <taxon>Bacillati</taxon>
        <taxon>Bacillota</taxon>
        <taxon>Clostridia</taxon>
        <taxon>Lachnospirales</taxon>
        <taxon>Lachnospiraceae</taxon>
        <taxon>Hungatella</taxon>
    </lineage>
</organism>
<accession>A0A174BXW4</accession>
<dbReference type="AlphaFoldDB" id="A0A174BXW4"/>
<evidence type="ECO:0000313" key="2">
    <source>
        <dbReference type="Proteomes" id="UP000095651"/>
    </source>
</evidence>